<comment type="caution">
    <text evidence="2">The sequence shown here is derived from an EMBL/GenBank/DDBJ whole genome shotgun (WGS) entry which is preliminary data.</text>
</comment>
<dbReference type="InterPro" id="IPR027417">
    <property type="entry name" value="P-loop_NTPase"/>
</dbReference>
<evidence type="ECO:0000313" key="2">
    <source>
        <dbReference type="EMBL" id="TND50764.1"/>
    </source>
</evidence>
<feature type="domain" description="Zona occludens toxin N-terminal" evidence="1">
    <location>
        <begin position="2"/>
        <end position="216"/>
    </location>
</feature>
<dbReference type="RefSeq" id="WP_139495666.1">
    <property type="nucleotide sequence ID" value="NZ_CAWORL010000031.1"/>
</dbReference>
<evidence type="ECO:0000313" key="3">
    <source>
        <dbReference type="Proteomes" id="UP000796104"/>
    </source>
</evidence>
<organism evidence="2 3">
    <name type="scientific">Aeromonas veronii</name>
    <dbReference type="NCBI Taxonomy" id="654"/>
    <lineage>
        <taxon>Bacteria</taxon>
        <taxon>Pseudomonadati</taxon>
        <taxon>Pseudomonadota</taxon>
        <taxon>Gammaproteobacteria</taxon>
        <taxon>Aeromonadales</taxon>
        <taxon>Aeromonadaceae</taxon>
        <taxon>Aeromonas</taxon>
    </lineage>
</organism>
<gene>
    <name evidence="2" type="ORF">CF123_21060</name>
</gene>
<dbReference type="Pfam" id="PF05707">
    <property type="entry name" value="Zot"/>
    <property type="match status" value="1"/>
</dbReference>
<dbReference type="EMBL" id="PDXJ01000037">
    <property type="protein sequence ID" value="TND50764.1"/>
    <property type="molecule type" value="Genomic_DNA"/>
</dbReference>
<accession>A0AAX2UMR0</accession>
<name>A0AAX2UMR0_AERVE</name>
<evidence type="ECO:0000259" key="1">
    <source>
        <dbReference type="Pfam" id="PF05707"/>
    </source>
</evidence>
<reference evidence="2" key="2">
    <citation type="journal article" date="2019" name="PLoS ONE">
        <title>Identification and characterization of putative Aeromonas spp. T3SS effectors.</title>
        <authorList>
            <person name="Rangel L.T."/>
            <person name="Marden J."/>
            <person name="Colston S."/>
            <person name="Setubal J.C."/>
            <person name="Graf J."/>
            <person name="Gogarten J.P."/>
        </authorList>
    </citation>
    <scope>NUCLEOTIDE SEQUENCE</scope>
    <source>
        <strain evidence="2">BAQ071013-135</strain>
    </source>
</reference>
<reference evidence="2" key="1">
    <citation type="submission" date="2017-10" db="EMBL/GenBank/DDBJ databases">
        <authorList>
            <person name="Colston S.M."/>
            <person name="Graf J."/>
        </authorList>
    </citation>
    <scope>NUCLEOTIDE SEQUENCE</scope>
    <source>
        <strain evidence="2">BAQ071013-135</strain>
    </source>
</reference>
<dbReference type="Proteomes" id="UP000796104">
    <property type="component" value="Unassembled WGS sequence"/>
</dbReference>
<dbReference type="AlphaFoldDB" id="A0AAX2UMR0"/>
<dbReference type="InterPro" id="IPR008900">
    <property type="entry name" value="Zot_N"/>
</dbReference>
<dbReference type="Gene3D" id="3.40.50.300">
    <property type="entry name" value="P-loop containing nucleotide triphosphate hydrolases"/>
    <property type="match status" value="1"/>
</dbReference>
<proteinExistence type="predicted"/>
<sequence>MSIKIHHGAPGSYKSSGAIHTDVLPAIKAGRHIITNVRGFTAERCREVLGKAVPEGFEVTYIETESQDGRDKFARFYHWAPKGVFFLVDEVQRIFPPSWRQSDLDRLDYPNGPDAAKADGRPETIDVAFDMHRHHNWDFVFTTPNIKKVHAVIRAAAETAIRHTNMGLLGIGGRYKTVLHLADNSGSSMSDVLQAKPFNKVPKYVFKLYDSTTTGKVSDTIAGSSMFRDPKILFFLALMGFCIFFGFIKPEYIDKPNEAPPPSPAAVPAAGEVGDTSGAGVRASGAPAASAGGVLSVGPFAGHKLIISCHQLIKDERGSYRVEYCFALRKGDDVQPVYSDDWPDQLASVDAMSACHAVVKYQGKPVDVYCDPEGDALRRKYNAALFAGGDTKNKPSDDRT</sequence>
<protein>
    <submittedName>
        <fullName evidence="2">Zona occludens toxin</fullName>
    </submittedName>
</protein>